<organism evidence="2 3">
    <name type="scientific">Microlunatus antarcticus</name>
    <dbReference type="NCBI Taxonomy" id="53388"/>
    <lineage>
        <taxon>Bacteria</taxon>
        <taxon>Bacillati</taxon>
        <taxon>Actinomycetota</taxon>
        <taxon>Actinomycetes</taxon>
        <taxon>Propionibacteriales</taxon>
        <taxon>Propionibacteriaceae</taxon>
        <taxon>Microlunatus</taxon>
    </lineage>
</organism>
<dbReference type="Pfam" id="PF00293">
    <property type="entry name" value="NUDIX"/>
    <property type="match status" value="1"/>
</dbReference>
<sequence length="178" mass="18726">MWSTLASRDVYENAWIRVREDQVRRPDGTEGVYGVVEVRNPAVFVVAVTAAAEILLVTVDHYTTGGPSVEVPAGGSDGEDLLLAAQRELREETGYAAARWQALGEVQSLNGVAAARGRVFLARELALVGGAELETEGIAAVEVVPLAEVVAMVGRGEITDNESLGALLMALVALGRVG</sequence>
<dbReference type="Gene3D" id="3.90.79.10">
    <property type="entry name" value="Nucleoside Triphosphate Pyrophosphohydrolase"/>
    <property type="match status" value="1"/>
</dbReference>
<dbReference type="SUPFAM" id="SSF55811">
    <property type="entry name" value="Nudix"/>
    <property type="match status" value="1"/>
</dbReference>
<dbReference type="Proteomes" id="UP000565572">
    <property type="component" value="Unassembled WGS sequence"/>
</dbReference>
<keyword evidence="3" id="KW-1185">Reference proteome</keyword>
<dbReference type="AlphaFoldDB" id="A0A7W5JXJ1"/>
<accession>A0A7W5JXJ1</accession>
<name>A0A7W5JXJ1_9ACTN</name>
<dbReference type="RefSeq" id="WP_183339843.1">
    <property type="nucleotide sequence ID" value="NZ_JACHZG010000001.1"/>
</dbReference>
<gene>
    <name evidence="2" type="ORF">FHX39_003082</name>
</gene>
<evidence type="ECO:0000259" key="1">
    <source>
        <dbReference type="Pfam" id="PF00293"/>
    </source>
</evidence>
<comment type="caution">
    <text evidence="2">The sequence shown here is derived from an EMBL/GenBank/DDBJ whole genome shotgun (WGS) entry which is preliminary data.</text>
</comment>
<dbReference type="InterPro" id="IPR000086">
    <property type="entry name" value="NUDIX_hydrolase_dom"/>
</dbReference>
<reference evidence="2 3" key="1">
    <citation type="submission" date="2020-08" db="EMBL/GenBank/DDBJ databases">
        <title>Sequencing the genomes of 1000 actinobacteria strains.</title>
        <authorList>
            <person name="Klenk H.-P."/>
        </authorList>
    </citation>
    <scope>NUCLEOTIDE SEQUENCE [LARGE SCALE GENOMIC DNA]</scope>
    <source>
        <strain evidence="2 3">DSM 11053</strain>
    </source>
</reference>
<proteinExistence type="predicted"/>
<dbReference type="InterPro" id="IPR015797">
    <property type="entry name" value="NUDIX_hydrolase-like_dom_sf"/>
</dbReference>
<evidence type="ECO:0000313" key="2">
    <source>
        <dbReference type="EMBL" id="MBB3328138.1"/>
    </source>
</evidence>
<protein>
    <submittedName>
        <fullName evidence="2">8-oxo-dGTP pyrophosphatase MutT (NUDIX family)</fullName>
    </submittedName>
</protein>
<feature type="domain" description="Nudix hydrolase" evidence="1">
    <location>
        <begin position="39"/>
        <end position="149"/>
    </location>
</feature>
<dbReference type="EMBL" id="JACHZG010000001">
    <property type="protein sequence ID" value="MBB3328138.1"/>
    <property type="molecule type" value="Genomic_DNA"/>
</dbReference>
<evidence type="ECO:0000313" key="3">
    <source>
        <dbReference type="Proteomes" id="UP000565572"/>
    </source>
</evidence>